<feature type="coiled-coil region" evidence="7">
    <location>
        <begin position="410"/>
        <end position="437"/>
    </location>
</feature>
<dbReference type="InterPro" id="IPR011006">
    <property type="entry name" value="CheY-like_superfamily"/>
</dbReference>
<dbReference type="SUPFAM" id="SSF47384">
    <property type="entry name" value="Homodimeric domain of signal transducing histidine kinase"/>
    <property type="match status" value="1"/>
</dbReference>
<dbReference type="CDD" id="cd18161">
    <property type="entry name" value="REC_hyHK_blue-like"/>
    <property type="match status" value="1"/>
</dbReference>
<dbReference type="InterPro" id="IPR004358">
    <property type="entry name" value="Sig_transdc_His_kin-like_C"/>
</dbReference>
<dbReference type="Gene3D" id="3.30.450.20">
    <property type="entry name" value="PAS domain"/>
    <property type="match status" value="3"/>
</dbReference>
<evidence type="ECO:0000259" key="9">
    <source>
        <dbReference type="PROSITE" id="PS50110"/>
    </source>
</evidence>
<dbReference type="AlphaFoldDB" id="A0ABC8BK00"/>
<dbReference type="CDD" id="cd00130">
    <property type="entry name" value="PAS"/>
    <property type="match status" value="2"/>
</dbReference>
<dbReference type="Pfam" id="PF08447">
    <property type="entry name" value="PAS_3"/>
    <property type="match status" value="2"/>
</dbReference>
<protein>
    <recommendedName>
        <fullName evidence="2">histidine kinase</fullName>
        <ecNumber evidence="2">2.7.13.3</ecNumber>
    </recommendedName>
</protein>
<dbReference type="InterPro" id="IPR035965">
    <property type="entry name" value="PAS-like_dom_sf"/>
</dbReference>
<dbReference type="Pfam" id="PF00072">
    <property type="entry name" value="Response_reg"/>
    <property type="match status" value="1"/>
</dbReference>
<keyword evidence="5 11" id="KW-0418">Kinase</keyword>
<dbReference type="InterPro" id="IPR013655">
    <property type="entry name" value="PAS_fold_3"/>
</dbReference>
<feature type="modified residue" description="4-aspartylphosphate" evidence="6">
    <location>
        <position position="743"/>
    </location>
</feature>
<dbReference type="EC" id="2.7.13.3" evidence="2"/>
<evidence type="ECO:0000256" key="6">
    <source>
        <dbReference type="PROSITE-ProRule" id="PRU00169"/>
    </source>
</evidence>
<evidence type="ECO:0000256" key="7">
    <source>
        <dbReference type="SAM" id="Coils"/>
    </source>
</evidence>
<dbReference type="SUPFAM" id="SSF55785">
    <property type="entry name" value="PYP-like sensor domain (PAS domain)"/>
    <property type="match status" value="3"/>
</dbReference>
<keyword evidence="3 6" id="KW-0597">Phosphoprotein</keyword>
<evidence type="ECO:0000256" key="1">
    <source>
        <dbReference type="ARBA" id="ARBA00000085"/>
    </source>
</evidence>
<keyword evidence="7" id="KW-0175">Coiled coil</keyword>
<dbReference type="SUPFAM" id="SSF52172">
    <property type="entry name" value="CheY-like"/>
    <property type="match status" value="1"/>
</dbReference>
<evidence type="ECO:0000259" key="10">
    <source>
        <dbReference type="PROSITE" id="PS50113"/>
    </source>
</evidence>
<feature type="domain" description="PAC" evidence="10">
    <location>
        <begin position="85"/>
        <end position="137"/>
    </location>
</feature>
<dbReference type="EMBL" id="CP008742">
    <property type="protein sequence ID" value="ARD14670.1"/>
    <property type="molecule type" value="Genomic_DNA"/>
</dbReference>
<dbReference type="SMART" id="SM00091">
    <property type="entry name" value="PAS"/>
    <property type="match status" value="2"/>
</dbReference>
<dbReference type="PROSITE" id="PS50113">
    <property type="entry name" value="PAC"/>
    <property type="match status" value="2"/>
</dbReference>
<dbReference type="SMART" id="SM00448">
    <property type="entry name" value="REC"/>
    <property type="match status" value="1"/>
</dbReference>
<dbReference type="Gene3D" id="1.10.287.130">
    <property type="match status" value="1"/>
</dbReference>
<dbReference type="InterPro" id="IPR036890">
    <property type="entry name" value="HATPase_C_sf"/>
</dbReference>
<dbReference type="SMART" id="SM00387">
    <property type="entry name" value="HATPase_c"/>
    <property type="match status" value="1"/>
</dbReference>
<dbReference type="SMART" id="SM00086">
    <property type="entry name" value="PAC"/>
    <property type="match status" value="2"/>
</dbReference>
<sequence>MVARATEEAQERYRLAAKATNDAIWDWDFTANHVLWNDALEHAYGHPLTTLDTSGNWWIAQIHPDDQTRIYHSIHALIDGSGTAWTDEYRFRRFDGTYANVLDRGHVIRNNEGKAVRMIGAMLDMSQMQQAENALRQSEERSRAMLETIEAAFAIIQVKFDADDSPVDYRFIEVNPAFERQAGVDLRGKWVTEFAPDLERFWFEAYGHVAKTGEPANFENYAKAFERWFEVRAVRVGEPADRQIAVIFSDVTERRNAEERLRTSEAVARANVDRVQLALAAGAIIGTWHWDLTADRFTVDEAFAKAFGLDPALGFDGLSLEQVIATVHPEDKQGLIDAINAVITSGRVYAHQYRVRRADGLYYWIEANGRVDRADDGTPLSFPGVLINVDERRAVAAERDRATAALRSLNDTLEQRVAARTAELMQAEEKLRQSQKMEAVGQLTGGLAHDFNNLLAGISGALELMNTRIAQGRWNDVDKYIVTAQGAAKRAAALTHRLLAFSRRQTLDPQPTDVNRLMKGMTDLIQRTVGPSIVVETIGTIGLWPTLVDASQLENALLNLCINARDAMPDGGRITIEADNQWIEGDVARMHDMPEGHYLSLCVTDTGTGMTPDVIAKAFDPFFTTKPIGQGTGLGLSMIYGFANQSGGRVRIQSQVGKGTSISLYLPRYDGTATRDESDVHQAPFEFTQSGETILIVDDEPTVRMLLTDALGDLGYTLIEAADSLAGLKLLRSDVHIDLLITDVGLPGGMNGRQMADAGREVRPHLKTLFITGYAENAAIGDEQLGPGMRVLTKPFAIDALAARVQELMSA</sequence>
<dbReference type="PROSITE" id="PS50109">
    <property type="entry name" value="HIS_KIN"/>
    <property type="match status" value="1"/>
</dbReference>
<evidence type="ECO:0000256" key="2">
    <source>
        <dbReference type="ARBA" id="ARBA00012438"/>
    </source>
</evidence>
<comment type="catalytic activity">
    <reaction evidence="1">
        <text>ATP + protein L-histidine = ADP + protein N-phospho-L-histidine.</text>
        <dbReference type="EC" id="2.7.13.3"/>
    </reaction>
</comment>
<dbReference type="InterPro" id="IPR005467">
    <property type="entry name" value="His_kinase_dom"/>
</dbReference>
<dbReference type="NCBIfam" id="TIGR00229">
    <property type="entry name" value="sensory_box"/>
    <property type="match status" value="2"/>
</dbReference>
<dbReference type="Pfam" id="PF00512">
    <property type="entry name" value="HisKA"/>
    <property type="match status" value="1"/>
</dbReference>
<dbReference type="InterPro" id="IPR052162">
    <property type="entry name" value="Sensor_kinase/Photoreceptor"/>
</dbReference>
<dbReference type="GO" id="GO:0004673">
    <property type="term" value="F:protein histidine kinase activity"/>
    <property type="evidence" value="ECO:0007669"/>
    <property type="project" value="UniProtKB-EC"/>
</dbReference>
<dbReference type="PANTHER" id="PTHR43304">
    <property type="entry name" value="PHYTOCHROME-LIKE PROTEIN CPH1"/>
    <property type="match status" value="1"/>
</dbReference>
<dbReference type="PRINTS" id="PR00344">
    <property type="entry name" value="BCTRLSENSOR"/>
</dbReference>
<evidence type="ECO:0000256" key="3">
    <source>
        <dbReference type="ARBA" id="ARBA00022553"/>
    </source>
</evidence>
<reference evidence="11 12" key="1">
    <citation type="journal article" date="2010" name="Environ. Microbiol.">
        <title>Annotation and overview of the Pseudomonas savastanoi pv. savastanoi NCPPB 3335 draft genome reveals the virulence gene complement of a tumour-inducing pathogen of woody hosts.</title>
        <authorList>
            <person name="Rodriguez-Palenzuela P."/>
            <person name="Matas I.M."/>
            <person name="Murillo J."/>
            <person name="Lopez-Solanilla E."/>
            <person name="Bardaji L."/>
            <person name="Perez-Martinez I."/>
            <person name="Rodriguez-Moskera M.E."/>
            <person name="Penyalver R."/>
            <person name="Lopez M.M."/>
            <person name="Quesada J.M."/>
            <person name="Biehl B.S."/>
            <person name="Perna N.T."/>
            <person name="Glasner J.D."/>
            <person name="Cabot E.L."/>
            <person name="Neeno-Eckwall E."/>
            <person name="Ramos C."/>
        </authorList>
    </citation>
    <scope>NUCLEOTIDE SEQUENCE [LARGE SCALE GENOMIC DNA]</scope>
    <source>
        <strain evidence="11 12">NCPPB 3335</strain>
    </source>
</reference>
<dbReference type="CDD" id="cd16919">
    <property type="entry name" value="HATPase_CckA-like"/>
    <property type="match status" value="1"/>
</dbReference>
<feature type="domain" description="Histidine kinase" evidence="8">
    <location>
        <begin position="446"/>
        <end position="670"/>
    </location>
</feature>
<dbReference type="SMART" id="SM00388">
    <property type="entry name" value="HisKA"/>
    <property type="match status" value="1"/>
</dbReference>
<feature type="domain" description="PAC" evidence="10">
    <location>
        <begin position="349"/>
        <end position="401"/>
    </location>
</feature>
<proteinExistence type="predicted"/>
<dbReference type="InterPro" id="IPR000700">
    <property type="entry name" value="PAS-assoc_C"/>
</dbReference>
<dbReference type="InterPro" id="IPR003594">
    <property type="entry name" value="HATPase_dom"/>
</dbReference>
<feature type="domain" description="Response regulatory" evidence="9">
    <location>
        <begin position="693"/>
        <end position="809"/>
    </location>
</feature>
<name>A0ABC8BK00_PSESS</name>
<dbReference type="KEGG" id="psav:PSA3335_20120"/>
<dbReference type="InterPro" id="IPR001789">
    <property type="entry name" value="Sig_transdc_resp-reg_receiver"/>
</dbReference>
<dbReference type="InterPro" id="IPR036097">
    <property type="entry name" value="HisK_dim/P_sf"/>
</dbReference>
<dbReference type="InterPro" id="IPR001610">
    <property type="entry name" value="PAC"/>
</dbReference>
<dbReference type="SUPFAM" id="SSF55874">
    <property type="entry name" value="ATPase domain of HSP90 chaperone/DNA topoisomerase II/histidine kinase"/>
    <property type="match status" value="1"/>
</dbReference>
<dbReference type="InterPro" id="IPR000014">
    <property type="entry name" value="PAS"/>
</dbReference>
<evidence type="ECO:0000313" key="12">
    <source>
        <dbReference type="Proteomes" id="UP000005729"/>
    </source>
</evidence>
<evidence type="ECO:0000256" key="4">
    <source>
        <dbReference type="ARBA" id="ARBA00022679"/>
    </source>
</evidence>
<dbReference type="PROSITE" id="PS50110">
    <property type="entry name" value="RESPONSE_REGULATORY"/>
    <property type="match status" value="1"/>
</dbReference>
<keyword evidence="4" id="KW-0808">Transferase</keyword>
<dbReference type="InterPro" id="IPR003661">
    <property type="entry name" value="HisK_dim/P_dom"/>
</dbReference>
<dbReference type="Proteomes" id="UP000005729">
    <property type="component" value="Chromosome"/>
</dbReference>
<accession>A0ABC8BK00</accession>
<organism evidence="11 12">
    <name type="scientific">Pseudomonas savastanoi pv. savastanoi NCPPB 3335</name>
    <dbReference type="NCBI Taxonomy" id="693985"/>
    <lineage>
        <taxon>Bacteria</taxon>
        <taxon>Pseudomonadati</taxon>
        <taxon>Pseudomonadota</taxon>
        <taxon>Gammaproteobacteria</taxon>
        <taxon>Pseudomonadales</taxon>
        <taxon>Pseudomonadaceae</taxon>
        <taxon>Pseudomonas</taxon>
    </lineage>
</organism>
<evidence type="ECO:0000256" key="5">
    <source>
        <dbReference type="ARBA" id="ARBA00022777"/>
    </source>
</evidence>
<dbReference type="PANTHER" id="PTHR43304:SF1">
    <property type="entry name" value="PAC DOMAIN-CONTAINING PROTEIN"/>
    <property type="match status" value="1"/>
</dbReference>
<dbReference type="Gene3D" id="3.40.50.2300">
    <property type="match status" value="1"/>
</dbReference>
<dbReference type="Gene3D" id="3.30.565.10">
    <property type="entry name" value="Histidine kinase-like ATPase, C-terminal domain"/>
    <property type="match status" value="1"/>
</dbReference>
<dbReference type="Pfam" id="PF13188">
    <property type="entry name" value="PAS_8"/>
    <property type="match status" value="1"/>
</dbReference>
<evidence type="ECO:0000313" key="11">
    <source>
        <dbReference type="EMBL" id="ARD14670.1"/>
    </source>
</evidence>
<gene>
    <name evidence="11" type="ORF">PSA3335_20120</name>
</gene>
<evidence type="ECO:0000259" key="8">
    <source>
        <dbReference type="PROSITE" id="PS50109"/>
    </source>
</evidence>
<dbReference type="CDD" id="cd00082">
    <property type="entry name" value="HisKA"/>
    <property type="match status" value="1"/>
</dbReference>
<dbReference type="Pfam" id="PF02518">
    <property type="entry name" value="HATPase_c"/>
    <property type="match status" value="1"/>
</dbReference>